<keyword evidence="3" id="KW-1185">Reference proteome</keyword>
<organism evidence="2 3">
    <name type="scientific">Tetrapisispora phaffii (strain ATCC 24235 / CBS 4417 / NBRC 1672 / NRRL Y-8282 / UCD 70-5)</name>
    <name type="common">Yeast</name>
    <name type="synonym">Fabospora phaffii</name>
    <dbReference type="NCBI Taxonomy" id="1071381"/>
    <lineage>
        <taxon>Eukaryota</taxon>
        <taxon>Fungi</taxon>
        <taxon>Dikarya</taxon>
        <taxon>Ascomycota</taxon>
        <taxon>Saccharomycotina</taxon>
        <taxon>Saccharomycetes</taxon>
        <taxon>Saccharomycetales</taxon>
        <taxon>Saccharomycetaceae</taxon>
        <taxon>Tetrapisispora</taxon>
    </lineage>
</organism>
<evidence type="ECO:0000256" key="1">
    <source>
        <dbReference type="SAM" id="MobiDB-lite"/>
    </source>
</evidence>
<dbReference type="OrthoDB" id="4035955at2759"/>
<reference evidence="2 3" key="1">
    <citation type="journal article" date="2011" name="Proc. Natl. Acad. Sci. U.S.A.">
        <title>Evolutionary erosion of yeast sex chromosomes by mating-type switching accidents.</title>
        <authorList>
            <person name="Gordon J.L."/>
            <person name="Armisen D."/>
            <person name="Proux-Wera E."/>
            <person name="Oheigeartaigh S.S."/>
            <person name="Byrne K.P."/>
            <person name="Wolfe K.H."/>
        </authorList>
    </citation>
    <scope>NUCLEOTIDE SEQUENCE [LARGE SCALE GENOMIC DNA]</scope>
    <source>
        <strain evidence="3">ATCC 24235 / CBS 4417 / NBRC 1672 / NRRL Y-8282 / UCD 70-5</strain>
    </source>
</reference>
<dbReference type="EMBL" id="HE612856">
    <property type="protein sequence ID" value="CCE61483.1"/>
    <property type="molecule type" value="Genomic_DNA"/>
</dbReference>
<gene>
    <name evidence="2" type="primary">TPHA0A04070</name>
    <name evidence="2" type="ordered locus">TPHA_0A04070</name>
</gene>
<feature type="compositionally biased region" description="Low complexity" evidence="1">
    <location>
        <begin position="264"/>
        <end position="288"/>
    </location>
</feature>
<dbReference type="AlphaFoldDB" id="G8BNK5"/>
<dbReference type="GeneID" id="11532670"/>
<dbReference type="OMA" id="HRENHEP"/>
<dbReference type="Proteomes" id="UP000005666">
    <property type="component" value="Chromosome 1"/>
</dbReference>
<proteinExistence type="predicted"/>
<dbReference type="RefSeq" id="XP_003683917.1">
    <property type="nucleotide sequence ID" value="XM_003683869.1"/>
</dbReference>
<accession>G8BNK5</accession>
<evidence type="ECO:0000313" key="3">
    <source>
        <dbReference type="Proteomes" id="UP000005666"/>
    </source>
</evidence>
<protein>
    <submittedName>
        <fullName evidence="2">Uncharacterized protein</fullName>
    </submittedName>
</protein>
<dbReference type="eggNOG" id="ENOG502S6BG">
    <property type="taxonomic scope" value="Eukaryota"/>
</dbReference>
<dbReference type="KEGG" id="tpf:TPHA_0A04070"/>
<evidence type="ECO:0000313" key="2">
    <source>
        <dbReference type="EMBL" id="CCE61483.1"/>
    </source>
</evidence>
<feature type="region of interest" description="Disordered" evidence="1">
    <location>
        <begin position="257"/>
        <end position="291"/>
    </location>
</feature>
<dbReference type="HOGENOM" id="CLU_532290_0_0_1"/>
<name>G8BNK5_TETPH</name>
<sequence>MKEKNRHKKNYELNKQSLKVWFHHIFYREEYDDRFYNDINITIDSQYDYSSLLPFYKNKNTDNELYSSDVKSSKFKQFKYKLKVKLVPKSNSEVNHSFFSDKEENSINIENSINKSSMLFNKYKITESEISNLLERTSKDHNCPFEDNIDPTLSLPFQNISYQEMCTALKNNLDITLDSFKSSSITSQTKITIESNTNSDGNKENNVDDELVKNSIEIDDNCEVKSENTNNVYLKYMQDNISNEYNYGADEVLDSDSIKEDSSEYSSSLEELSDLEISNSSNNNSDSFNESKEKILTIPTFKLPDDKDDSIRTSNVTKTKSSLEELFEEPAVSTNRKSRSCLSKRESKFSSIRSNEYCNPRTFDITELSVVNFDNINGKHIDMTEKFKKRKCNKNIALDEKNLSVKFNNNSLLFQYSRSTRNNKSKFKPYTSYSLPQLRSGNSGQVKSILKNKVNNVEEEEARRVVNCDKVNFESFLKYLDHFESQRYLSEDTLSKIREKQIHNYYSKKSVL</sequence>
<dbReference type="STRING" id="1071381.G8BNK5"/>